<dbReference type="AlphaFoldDB" id="A0A2N3XR54"/>
<organism evidence="1 2">
    <name type="scientific">Saccharopolyspora spinosa</name>
    <dbReference type="NCBI Taxonomy" id="60894"/>
    <lineage>
        <taxon>Bacteria</taxon>
        <taxon>Bacillati</taxon>
        <taxon>Actinomycetota</taxon>
        <taxon>Actinomycetes</taxon>
        <taxon>Pseudonocardiales</taxon>
        <taxon>Pseudonocardiaceae</taxon>
        <taxon>Saccharopolyspora</taxon>
    </lineage>
</organism>
<dbReference type="RefSeq" id="WP_101376296.1">
    <property type="nucleotide sequence ID" value="NZ_CP061007.1"/>
</dbReference>
<sequence>MNANLPVGMRKNTPAVARLKKIGELLDALFRELSRVEFLEDDIMQKKDLQEVEDLAGAAQSSVFGVRDAIAAKGGPNVAKGYQK</sequence>
<evidence type="ECO:0000313" key="2">
    <source>
        <dbReference type="Proteomes" id="UP000233786"/>
    </source>
</evidence>
<reference evidence="1" key="1">
    <citation type="submission" date="2017-12" db="EMBL/GenBank/DDBJ databases">
        <title>Sequencing the genomes of 1000 Actinobacteria strains.</title>
        <authorList>
            <person name="Klenk H.-P."/>
        </authorList>
    </citation>
    <scope>NUCLEOTIDE SEQUENCE [LARGE SCALE GENOMIC DNA]</scope>
    <source>
        <strain evidence="1">DSM 44228</strain>
    </source>
</reference>
<dbReference type="EMBL" id="PJNB01000001">
    <property type="protein sequence ID" value="PKW13143.1"/>
    <property type="molecule type" value="Genomic_DNA"/>
</dbReference>
<keyword evidence="2" id="KW-1185">Reference proteome</keyword>
<evidence type="ECO:0000313" key="1">
    <source>
        <dbReference type="EMBL" id="PKW13143.1"/>
    </source>
</evidence>
<comment type="caution">
    <text evidence="1">The sequence shown here is derived from an EMBL/GenBank/DDBJ whole genome shotgun (WGS) entry which is preliminary data.</text>
</comment>
<protein>
    <submittedName>
        <fullName evidence="1">Uncharacterized protein</fullName>
    </submittedName>
</protein>
<name>A0A2N3XR54_SACSN</name>
<proteinExistence type="predicted"/>
<gene>
    <name evidence="1" type="ORF">A8926_0650</name>
</gene>
<accession>A0A2N3XR54</accession>
<dbReference type="Proteomes" id="UP000233786">
    <property type="component" value="Unassembled WGS sequence"/>
</dbReference>
<dbReference type="OrthoDB" id="3698747at2"/>